<name>A0A1I7XNF7_HETBA</name>
<dbReference type="WBParaSite" id="Hba_18859">
    <property type="protein sequence ID" value="Hba_18859"/>
    <property type="gene ID" value="Hba_18859"/>
</dbReference>
<organism evidence="1 2">
    <name type="scientific">Heterorhabditis bacteriophora</name>
    <name type="common">Entomopathogenic nematode worm</name>
    <dbReference type="NCBI Taxonomy" id="37862"/>
    <lineage>
        <taxon>Eukaryota</taxon>
        <taxon>Metazoa</taxon>
        <taxon>Ecdysozoa</taxon>
        <taxon>Nematoda</taxon>
        <taxon>Chromadorea</taxon>
        <taxon>Rhabditida</taxon>
        <taxon>Rhabditina</taxon>
        <taxon>Rhabditomorpha</taxon>
        <taxon>Strongyloidea</taxon>
        <taxon>Heterorhabditidae</taxon>
        <taxon>Heterorhabditis</taxon>
    </lineage>
</organism>
<dbReference type="Proteomes" id="UP000095283">
    <property type="component" value="Unplaced"/>
</dbReference>
<sequence length="72" mass="8084">MEMQPISSSFRLQIGGESVWTIKVKLLFVTEDDLDKIQLVMKGHMYIGKGTTSAHSEIHDMCARAKSILAFL</sequence>
<keyword evidence="1" id="KW-1185">Reference proteome</keyword>
<proteinExistence type="predicted"/>
<protein>
    <submittedName>
        <fullName evidence="2">Ovule protein</fullName>
    </submittedName>
</protein>
<evidence type="ECO:0000313" key="1">
    <source>
        <dbReference type="Proteomes" id="UP000095283"/>
    </source>
</evidence>
<accession>A0A1I7XNF7</accession>
<dbReference type="AlphaFoldDB" id="A0A1I7XNF7"/>
<evidence type="ECO:0000313" key="2">
    <source>
        <dbReference type="WBParaSite" id="Hba_18859"/>
    </source>
</evidence>
<reference evidence="2" key="1">
    <citation type="submission" date="2016-11" db="UniProtKB">
        <authorList>
            <consortium name="WormBaseParasite"/>
        </authorList>
    </citation>
    <scope>IDENTIFICATION</scope>
</reference>